<keyword evidence="3" id="KW-1185">Reference proteome</keyword>
<dbReference type="EMBL" id="WHPF01000005">
    <property type="protein sequence ID" value="NNV55521.1"/>
    <property type="molecule type" value="Genomic_DNA"/>
</dbReference>
<dbReference type="SUPFAM" id="SSF53448">
    <property type="entry name" value="Nucleotide-diphospho-sugar transferases"/>
    <property type="match status" value="1"/>
</dbReference>
<dbReference type="RefSeq" id="WP_171607443.1">
    <property type="nucleotide sequence ID" value="NZ_WHPF01000005.1"/>
</dbReference>
<reference evidence="2" key="1">
    <citation type="submission" date="2019-10" db="EMBL/GenBank/DDBJ databases">
        <title>Draft genome sequence of Panacibacter sp. KCS-6.</title>
        <authorList>
            <person name="Yim K.J."/>
        </authorList>
    </citation>
    <scope>NUCLEOTIDE SEQUENCE</scope>
    <source>
        <strain evidence="2">KCS-6</strain>
    </source>
</reference>
<dbReference type="InterPro" id="IPR001173">
    <property type="entry name" value="Glyco_trans_2-like"/>
</dbReference>
<comment type="caution">
    <text evidence="2">The sequence shown here is derived from an EMBL/GenBank/DDBJ whole genome shotgun (WGS) entry which is preliminary data.</text>
</comment>
<organism evidence="2 3">
    <name type="scientific">Limnovirga soli</name>
    <dbReference type="NCBI Taxonomy" id="2656915"/>
    <lineage>
        <taxon>Bacteria</taxon>
        <taxon>Pseudomonadati</taxon>
        <taxon>Bacteroidota</taxon>
        <taxon>Chitinophagia</taxon>
        <taxon>Chitinophagales</taxon>
        <taxon>Chitinophagaceae</taxon>
        <taxon>Limnovirga</taxon>
    </lineage>
</organism>
<accession>A0A8J8JWP7</accession>
<evidence type="ECO:0000259" key="1">
    <source>
        <dbReference type="Pfam" id="PF00535"/>
    </source>
</evidence>
<dbReference type="AlphaFoldDB" id="A0A8J8JWP7"/>
<proteinExistence type="predicted"/>
<dbReference type="Gene3D" id="3.90.550.10">
    <property type="entry name" value="Spore Coat Polysaccharide Biosynthesis Protein SpsA, Chain A"/>
    <property type="match status" value="1"/>
</dbReference>
<evidence type="ECO:0000313" key="2">
    <source>
        <dbReference type="EMBL" id="NNV55521.1"/>
    </source>
</evidence>
<protein>
    <submittedName>
        <fullName evidence="2">Glycosyltransferase</fullName>
    </submittedName>
</protein>
<dbReference type="Proteomes" id="UP000598971">
    <property type="component" value="Unassembled WGS sequence"/>
</dbReference>
<sequence length="281" mass="32199">MINESNFLICIVLYKQALKSSVSFHSLLQTVNKTIRTSILVYDNSETSQTAEIQHQQTATPYLDIHYIHDASNPGVSKAYNTAASLAAINKKEWLLFLDQDTSLHQNFFSEALLQINQQPNICLFCPIVQYNKIILSPSRFMLGRSFILPSIIPGIHKAKAYSLINSGLIIQLAAFQHIGGYDENFKMDYSDHYFIKQFKIHYSTLFVLNCVNQHQLSSFSDTDPAKVLSRYAAYIVSTRLFAVKAKSWLALWWAFLRGLKLTVQYKQLSFLQHATRLFKK</sequence>
<dbReference type="InterPro" id="IPR029044">
    <property type="entry name" value="Nucleotide-diphossugar_trans"/>
</dbReference>
<name>A0A8J8JWP7_9BACT</name>
<feature type="domain" description="Glycosyltransferase 2-like" evidence="1">
    <location>
        <begin position="24"/>
        <end position="132"/>
    </location>
</feature>
<dbReference type="Pfam" id="PF00535">
    <property type="entry name" value="Glycos_transf_2"/>
    <property type="match status" value="1"/>
</dbReference>
<evidence type="ECO:0000313" key="3">
    <source>
        <dbReference type="Proteomes" id="UP000598971"/>
    </source>
</evidence>
<gene>
    <name evidence="2" type="ORF">GD597_08635</name>
</gene>